<keyword evidence="1" id="KW-1133">Transmembrane helix</keyword>
<comment type="caution">
    <text evidence="2">The sequence shown here is derived from an EMBL/GenBank/DDBJ whole genome shotgun (WGS) entry which is preliminary data.</text>
</comment>
<keyword evidence="1" id="KW-0472">Membrane</keyword>
<reference evidence="2" key="1">
    <citation type="journal article" date="2021" name="PeerJ">
        <title>Extensive microbial diversity within the chicken gut microbiome revealed by metagenomics and culture.</title>
        <authorList>
            <person name="Gilroy R."/>
            <person name="Ravi A."/>
            <person name="Getino M."/>
            <person name="Pursley I."/>
            <person name="Horton D.L."/>
            <person name="Alikhan N.F."/>
            <person name="Baker D."/>
            <person name="Gharbi K."/>
            <person name="Hall N."/>
            <person name="Watson M."/>
            <person name="Adriaenssens E.M."/>
            <person name="Foster-Nyarko E."/>
            <person name="Jarju S."/>
            <person name="Secka A."/>
            <person name="Antonio M."/>
            <person name="Oren A."/>
            <person name="Chaudhuri R.R."/>
            <person name="La Ragione R."/>
            <person name="Hildebrand F."/>
            <person name="Pallen M.J."/>
        </authorList>
    </citation>
    <scope>NUCLEOTIDE SEQUENCE</scope>
    <source>
        <strain evidence="2">ChiHecec2B26-7398</strain>
    </source>
</reference>
<organism evidence="2 3">
    <name type="scientific">Candidatus Gemmiger excrementipullorum</name>
    <dbReference type="NCBI Taxonomy" id="2838610"/>
    <lineage>
        <taxon>Bacteria</taxon>
        <taxon>Bacillati</taxon>
        <taxon>Bacillota</taxon>
        <taxon>Clostridia</taxon>
        <taxon>Eubacteriales</taxon>
        <taxon>Gemmiger</taxon>
    </lineage>
</organism>
<sequence>MRYCKNCGLLTPHDATACPQCGAALPPDPARAAQPAAAAPRYENEAAAKEPPVEALSDWATFGALLLFAVPVVGFIVSLAWSLGFAKNPARRRLAQAYLLRTLVVAFLATLAVLWLGLSTVLTLSVMRGPAF</sequence>
<evidence type="ECO:0008006" key="4">
    <source>
        <dbReference type="Google" id="ProtNLM"/>
    </source>
</evidence>
<keyword evidence="1" id="KW-0812">Transmembrane</keyword>
<feature type="transmembrane region" description="Helical" evidence="1">
    <location>
        <begin position="59"/>
        <end position="86"/>
    </location>
</feature>
<reference evidence="2" key="2">
    <citation type="submission" date="2021-04" db="EMBL/GenBank/DDBJ databases">
        <authorList>
            <person name="Gilroy R."/>
        </authorList>
    </citation>
    <scope>NUCLEOTIDE SEQUENCE</scope>
    <source>
        <strain evidence="2">ChiHecec2B26-7398</strain>
    </source>
</reference>
<dbReference type="Proteomes" id="UP000886751">
    <property type="component" value="Unassembled WGS sequence"/>
</dbReference>
<proteinExistence type="predicted"/>
<feature type="transmembrane region" description="Helical" evidence="1">
    <location>
        <begin position="98"/>
        <end position="118"/>
    </location>
</feature>
<accession>A0A9D2BW64</accession>
<dbReference type="AlphaFoldDB" id="A0A9D2BW64"/>
<protein>
    <recommendedName>
        <fullName evidence="4">Zinc ribbon domain-containing protein</fullName>
    </recommendedName>
</protein>
<evidence type="ECO:0000313" key="3">
    <source>
        <dbReference type="Proteomes" id="UP000886751"/>
    </source>
</evidence>
<evidence type="ECO:0000256" key="1">
    <source>
        <dbReference type="SAM" id="Phobius"/>
    </source>
</evidence>
<dbReference type="EMBL" id="DXEI01000140">
    <property type="protein sequence ID" value="HIX95679.1"/>
    <property type="molecule type" value="Genomic_DNA"/>
</dbReference>
<gene>
    <name evidence="2" type="ORF">H9846_09505</name>
</gene>
<evidence type="ECO:0000313" key="2">
    <source>
        <dbReference type="EMBL" id="HIX95679.1"/>
    </source>
</evidence>
<name>A0A9D2BW64_9FIRM</name>